<evidence type="ECO:0000259" key="11">
    <source>
        <dbReference type="Pfam" id="PF00999"/>
    </source>
</evidence>
<dbReference type="PANTHER" id="PTHR10110">
    <property type="entry name" value="SODIUM/HYDROGEN EXCHANGER"/>
    <property type="match status" value="1"/>
</dbReference>
<feature type="transmembrane region" description="Helical" evidence="10">
    <location>
        <begin position="113"/>
        <end position="137"/>
    </location>
</feature>
<feature type="transmembrane region" description="Helical" evidence="10">
    <location>
        <begin position="182"/>
        <end position="204"/>
    </location>
</feature>
<feature type="transmembrane region" description="Helical" evidence="10">
    <location>
        <begin position="264"/>
        <end position="286"/>
    </location>
</feature>
<evidence type="ECO:0000256" key="8">
    <source>
        <dbReference type="ARBA" id="ARBA00023136"/>
    </source>
</evidence>
<dbReference type="RefSeq" id="WP_144249272.1">
    <property type="nucleotide sequence ID" value="NZ_VLPK01000003.1"/>
</dbReference>
<keyword evidence="3 10" id="KW-1003">Cell membrane</keyword>
<evidence type="ECO:0000256" key="2">
    <source>
        <dbReference type="ARBA" id="ARBA00022448"/>
    </source>
</evidence>
<feature type="transmembrane region" description="Helical" evidence="10">
    <location>
        <begin position="6"/>
        <end position="21"/>
    </location>
</feature>
<comment type="function">
    <text evidence="10">Na(+)/H(+) antiporter that extrudes sodium in exchange for external protons.</text>
</comment>
<dbReference type="InterPro" id="IPR006153">
    <property type="entry name" value="Cation/H_exchanger_TM"/>
</dbReference>
<feature type="transmembrane region" description="Helical" evidence="10">
    <location>
        <begin position="384"/>
        <end position="407"/>
    </location>
</feature>
<feature type="domain" description="Cation/H+ exchanger transmembrane" evidence="11">
    <location>
        <begin position="11"/>
        <end position="408"/>
    </location>
</feature>
<dbReference type="OrthoDB" id="9809206at2"/>
<keyword evidence="9 10" id="KW-0739">Sodium transport</keyword>
<keyword evidence="8 10" id="KW-0472">Membrane</keyword>
<keyword evidence="10" id="KW-0050">Antiport</keyword>
<feature type="transmembrane region" description="Helical" evidence="10">
    <location>
        <begin position="28"/>
        <end position="48"/>
    </location>
</feature>
<dbReference type="NCBIfam" id="TIGR00831">
    <property type="entry name" value="a_cpa1"/>
    <property type="match status" value="1"/>
</dbReference>
<dbReference type="GO" id="GO:0005886">
    <property type="term" value="C:plasma membrane"/>
    <property type="evidence" value="ECO:0007669"/>
    <property type="project" value="UniProtKB-SubCell"/>
</dbReference>
<feature type="transmembrane region" description="Helical" evidence="10">
    <location>
        <begin position="211"/>
        <end position="228"/>
    </location>
</feature>
<evidence type="ECO:0000256" key="4">
    <source>
        <dbReference type="ARBA" id="ARBA00022692"/>
    </source>
</evidence>
<evidence type="ECO:0000256" key="10">
    <source>
        <dbReference type="RuleBase" id="RU366002"/>
    </source>
</evidence>
<reference evidence="12 13" key="1">
    <citation type="submission" date="2019-07" db="EMBL/GenBank/DDBJ databases">
        <authorList>
            <person name="Huq M.A."/>
        </authorList>
    </citation>
    <scope>NUCLEOTIDE SEQUENCE [LARGE SCALE GENOMIC DNA]</scope>
    <source>
        <strain evidence="12 13">MAH-19</strain>
    </source>
</reference>
<keyword evidence="13" id="KW-1185">Reference proteome</keyword>
<evidence type="ECO:0000256" key="1">
    <source>
        <dbReference type="ARBA" id="ARBA00004651"/>
    </source>
</evidence>
<comment type="similarity">
    <text evidence="10">Belongs to the monovalent cation:proton antiporter 1 (CPA1) transporter (TC 2.A.36) family.</text>
</comment>
<organism evidence="12 13">
    <name type="scientific">Mucilaginibacter corticis</name>
    <dbReference type="NCBI Taxonomy" id="2597670"/>
    <lineage>
        <taxon>Bacteria</taxon>
        <taxon>Pseudomonadati</taxon>
        <taxon>Bacteroidota</taxon>
        <taxon>Sphingobacteriia</taxon>
        <taxon>Sphingobacteriales</taxon>
        <taxon>Sphingobacteriaceae</taxon>
        <taxon>Mucilaginibacter</taxon>
    </lineage>
</organism>
<dbReference type="InterPro" id="IPR018422">
    <property type="entry name" value="Cation/H_exchanger_CPA1"/>
</dbReference>
<dbReference type="Proteomes" id="UP000318733">
    <property type="component" value="Unassembled WGS sequence"/>
</dbReference>
<dbReference type="GO" id="GO:0015386">
    <property type="term" value="F:potassium:proton antiporter activity"/>
    <property type="evidence" value="ECO:0007669"/>
    <property type="project" value="TreeGrafter"/>
</dbReference>
<feature type="transmembrane region" description="Helical" evidence="10">
    <location>
        <begin position="298"/>
        <end position="318"/>
    </location>
</feature>
<sequence length="412" mass="44808">MENYTVILVIMALMIGASGIAEKVKIPVPVLLLLVGIGVGFVPAMPGIELNPDIIMLLFLPPLLYDAAFNISFAEFRTNRNTIGTLAIGLVFLTTAGIAVTAHYLIAGLSWPLAFVLGAILSATDAVAAMGITKGLGLPHKTVTILEGESLVNDASALVAYRFAVAAVTGIAFVWWKGIVQFLIVLGGGFVIGVVMARILAYTLRYFKGNAMVVASLLLLMPFVTYLVAEHFHVSGVIGVVVLGLGMSRLSREKFPEKFKEQSRYFWEVITFLLNGLIFLLIGLQFPLVLKHMASAQIWPFIGYAAIITAVTIVIRLIRVYLQQFDLQRAFEGKRKVSEDALFDSKTSFIITWSGMRGIVSLAIAIGLPVTLENGAPFPMRNEIVFLSIAVVLLSLLGQGLTLPWIVKRLKK</sequence>
<name>A0A556MH47_9SPHI</name>
<feature type="transmembrane region" description="Helical" evidence="10">
    <location>
        <begin position="54"/>
        <end position="74"/>
    </location>
</feature>
<keyword evidence="2 10" id="KW-0813">Transport</keyword>
<evidence type="ECO:0000313" key="13">
    <source>
        <dbReference type="Proteomes" id="UP000318733"/>
    </source>
</evidence>
<gene>
    <name evidence="12" type="ORF">FO440_15855</name>
</gene>
<feature type="transmembrane region" description="Helical" evidence="10">
    <location>
        <begin position="234"/>
        <end position="252"/>
    </location>
</feature>
<dbReference type="AlphaFoldDB" id="A0A556MH47"/>
<comment type="caution">
    <text evidence="12">The sequence shown here is derived from an EMBL/GenBank/DDBJ whole genome shotgun (WGS) entry which is preliminary data.</text>
</comment>
<feature type="transmembrane region" description="Helical" evidence="10">
    <location>
        <begin position="350"/>
        <end position="372"/>
    </location>
</feature>
<dbReference type="Pfam" id="PF00999">
    <property type="entry name" value="Na_H_Exchanger"/>
    <property type="match status" value="1"/>
</dbReference>
<keyword evidence="5 10" id="KW-1133">Transmembrane helix</keyword>
<evidence type="ECO:0000256" key="9">
    <source>
        <dbReference type="ARBA" id="ARBA00023201"/>
    </source>
</evidence>
<feature type="transmembrane region" description="Helical" evidence="10">
    <location>
        <begin position="86"/>
        <end position="107"/>
    </location>
</feature>
<comment type="subcellular location">
    <subcellularLocation>
        <location evidence="1 10">Cell membrane</location>
        <topology evidence="1 10">Multi-pass membrane protein</topology>
    </subcellularLocation>
</comment>
<proteinExistence type="inferred from homology"/>
<dbReference type="GO" id="GO:0051453">
    <property type="term" value="P:regulation of intracellular pH"/>
    <property type="evidence" value="ECO:0007669"/>
    <property type="project" value="TreeGrafter"/>
</dbReference>
<keyword evidence="7 10" id="KW-0406">Ion transport</keyword>
<accession>A0A556MH47</accession>
<dbReference type="EMBL" id="VLPK01000003">
    <property type="protein sequence ID" value="TSJ39234.1"/>
    <property type="molecule type" value="Genomic_DNA"/>
</dbReference>
<keyword evidence="4 10" id="KW-0812">Transmembrane</keyword>
<keyword evidence="6 10" id="KW-0915">Sodium</keyword>
<dbReference type="GO" id="GO:0015385">
    <property type="term" value="F:sodium:proton antiporter activity"/>
    <property type="evidence" value="ECO:0007669"/>
    <property type="project" value="InterPro"/>
</dbReference>
<dbReference type="GO" id="GO:0098719">
    <property type="term" value="P:sodium ion import across plasma membrane"/>
    <property type="evidence" value="ECO:0007669"/>
    <property type="project" value="TreeGrafter"/>
</dbReference>
<evidence type="ECO:0000256" key="7">
    <source>
        <dbReference type="ARBA" id="ARBA00023065"/>
    </source>
</evidence>
<evidence type="ECO:0000256" key="3">
    <source>
        <dbReference type="ARBA" id="ARBA00022475"/>
    </source>
</evidence>
<evidence type="ECO:0000256" key="6">
    <source>
        <dbReference type="ARBA" id="ARBA00023053"/>
    </source>
</evidence>
<dbReference type="InterPro" id="IPR004705">
    <property type="entry name" value="Cation/H_exchanger_CPA1_bac"/>
</dbReference>
<evidence type="ECO:0000313" key="12">
    <source>
        <dbReference type="EMBL" id="TSJ39234.1"/>
    </source>
</evidence>
<feature type="transmembrane region" description="Helical" evidence="10">
    <location>
        <begin position="158"/>
        <end position="176"/>
    </location>
</feature>
<evidence type="ECO:0000256" key="5">
    <source>
        <dbReference type="ARBA" id="ARBA00022989"/>
    </source>
</evidence>
<protein>
    <submittedName>
        <fullName evidence="12">Na+/H+ antiporter</fullName>
    </submittedName>
</protein>
<dbReference type="PANTHER" id="PTHR10110:SF86">
    <property type="entry name" value="SODIUM_HYDROGEN EXCHANGER 7"/>
    <property type="match status" value="1"/>
</dbReference>
<dbReference type="Gene3D" id="6.10.140.1330">
    <property type="match status" value="1"/>
</dbReference>
<comment type="caution">
    <text evidence="10">Lacks conserved residue(s) required for the propagation of feature annotation.</text>
</comment>